<protein>
    <submittedName>
        <fullName evidence="5">Helix-turn-helix domain-containing protein</fullName>
    </submittedName>
</protein>
<dbReference type="GO" id="GO:0003677">
    <property type="term" value="F:DNA binding"/>
    <property type="evidence" value="ECO:0007669"/>
    <property type="project" value="UniProtKB-KW"/>
</dbReference>
<evidence type="ECO:0000256" key="3">
    <source>
        <dbReference type="ARBA" id="ARBA00023163"/>
    </source>
</evidence>
<dbReference type="PROSITE" id="PS50943">
    <property type="entry name" value="HTH_CROC1"/>
    <property type="match status" value="2"/>
</dbReference>
<evidence type="ECO:0000256" key="1">
    <source>
        <dbReference type="ARBA" id="ARBA00023015"/>
    </source>
</evidence>
<accession>A0A9D1V754</accession>
<dbReference type="InterPro" id="IPR010982">
    <property type="entry name" value="Lambda_DNA-bd_dom_sf"/>
</dbReference>
<dbReference type="SUPFAM" id="SSF47413">
    <property type="entry name" value="lambda repressor-like DNA-binding domains"/>
    <property type="match status" value="2"/>
</dbReference>
<feature type="domain" description="HTH cro/C1-type" evidence="4">
    <location>
        <begin position="11"/>
        <end position="65"/>
    </location>
</feature>
<sequence>MVILSKLSESLKELMSERNLTQTSLAEAMGTCSSKLSSYITGNRAPNYDTLIQLVEFFHCSADFLLGIKEYPYEEIDYLPVPPFSQRLRTVLKEMNCTQYSFIKQTKISWGVFYNWLSGKSNPSVDNLVKIASFFDCSVDFILGRVK</sequence>
<gene>
    <name evidence="5" type="ORF">H9741_01740</name>
</gene>
<dbReference type="SMART" id="SM00530">
    <property type="entry name" value="HTH_XRE"/>
    <property type="match status" value="2"/>
</dbReference>
<keyword evidence="3" id="KW-0804">Transcription</keyword>
<evidence type="ECO:0000256" key="2">
    <source>
        <dbReference type="ARBA" id="ARBA00023125"/>
    </source>
</evidence>
<evidence type="ECO:0000313" key="6">
    <source>
        <dbReference type="Proteomes" id="UP000824204"/>
    </source>
</evidence>
<dbReference type="AlphaFoldDB" id="A0A9D1V754"/>
<dbReference type="PANTHER" id="PTHR40661">
    <property type="match status" value="1"/>
</dbReference>
<proteinExistence type="predicted"/>
<evidence type="ECO:0000313" key="5">
    <source>
        <dbReference type="EMBL" id="HIX07173.1"/>
    </source>
</evidence>
<comment type="caution">
    <text evidence="5">The sequence shown here is derived from an EMBL/GenBank/DDBJ whole genome shotgun (WGS) entry which is preliminary data.</text>
</comment>
<dbReference type="EMBL" id="DXFX01000023">
    <property type="protein sequence ID" value="HIX07173.1"/>
    <property type="molecule type" value="Genomic_DNA"/>
</dbReference>
<dbReference type="Gene3D" id="1.10.260.40">
    <property type="entry name" value="lambda repressor-like DNA-binding domains"/>
    <property type="match status" value="2"/>
</dbReference>
<name>A0A9D1V754_9FIRM</name>
<reference evidence="5" key="2">
    <citation type="submission" date="2021-04" db="EMBL/GenBank/DDBJ databases">
        <authorList>
            <person name="Gilroy R."/>
        </authorList>
    </citation>
    <scope>NUCLEOTIDE SEQUENCE</scope>
    <source>
        <strain evidence="5">811</strain>
    </source>
</reference>
<organism evidence="5 6">
    <name type="scientific">Candidatus Borkfalkia faecipullorum</name>
    <dbReference type="NCBI Taxonomy" id="2838510"/>
    <lineage>
        <taxon>Bacteria</taxon>
        <taxon>Bacillati</taxon>
        <taxon>Bacillota</taxon>
        <taxon>Clostridia</taxon>
        <taxon>Christensenellales</taxon>
        <taxon>Christensenellaceae</taxon>
        <taxon>Candidatus Borkfalkia</taxon>
    </lineage>
</organism>
<dbReference type="CDD" id="cd00093">
    <property type="entry name" value="HTH_XRE"/>
    <property type="match status" value="2"/>
</dbReference>
<keyword evidence="2" id="KW-0238">DNA-binding</keyword>
<dbReference type="PANTHER" id="PTHR40661:SF1">
    <property type="entry name" value="HTH CRO_C1-TYPE DOMAIN-CONTAINING PROTEIN"/>
    <property type="match status" value="1"/>
</dbReference>
<feature type="domain" description="HTH cro/C1-type" evidence="4">
    <location>
        <begin position="115"/>
        <end position="142"/>
    </location>
</feature>
<dbReference type="InterPro" id="IPR001387">
    <property type="entry name" value="Cro/C1-type_HTH"/>
</dbReference>
<reference evidence="5" key="1">
    <citation type="journal article" date="2021" name="PeerJ">
        <title>Extensive microbial diversity within the chicken gut microbiome revealed by metagenomics and culture.</title>
        <authorList>
            <person name="Gilroy R."/>
            <person name="Ravi A."/>
            <person name="Getino M."/>
            <person name="Pursley I."/>
            <person name="Horton D.L."/>
            <person name="Alikhan N.F."/>
            <person name="Baker D."/>
            <person name="Gharbi K."/>
            <person name="Hall N."/>
            <person name="Watson M."/>
            <person name="Adriaenssens E.M."/>
            <person name="Foster-Nyarko E."/>
            <person name="Jarju S."/>
            <person name="Secka A."/>
            <person name="Antonio M."/>
            <person name="Oren A."/>
            <person name="Chaudhuri R.R."/>
            <person name="La Ragione R."/>
            <person name="Hildebrand F."/>
            <person name="Pallen M.J."/>
        </authorList>
    </citation>
    <scope>NUCLEOTIDE SEQUENCE</scope>
    <source>
        <strain evidence="5">811</strain>
    </source>
</reference>
<evidence type="ECO:0000259" key="4">
    <source>
        <dbReference type="PROSITE" id="PS50943"/>
    </source>
</evidence>
<dbReference type="Pfam" id="PF13443">
    <property type="entry name" value="HTH_26"/>
    <property type="match status" value="1"/>
</dbReference>
<keyword evidence="1" id="KW-0805">Transcription regulation</keyword>
<dbReference type="Proteomes" id="UP000824204">
    <property type="component" value="Unassembled WGS sequence"/>
</dbReference>
<dbReference type="Pfam" id="PF01381">
    <property type="entry name" value="HTH_3"/>
    <property type="match status" value="1"/>
</dbReference>